<evidence type="ECO:0000313" key="1">
    <source>
        <dbReference type="EMBL" id="KAK3443925.1"/>
    </source>
</evidence>
<sequence length="160" mass="17435">MLPPLPPRLRGALSSSPCHSPPTPPSPPLSLRTSPELPSPPFALRPPRLGPFPPTTPTSAPSNAPTPSPASSTLRAKFAIPFDKHAFSSEDVSSVDELACVLQLHKRFELWTIQSMYLWNSAMRKLRDLGNSDVVPRLASETGYRVHRIGHGRRVAFIGS</sequence>
<proteinExistence type="predicted"/>
<organism evidence="1 2">
    <name type="scientific">Eucalyptus grandis</name>
    <name type="common">Flooded gum</name>
    <dbReference type="NCBI Taxonomy" id="71139"/>
    <lineage>
        <taxon>Eukaryota</taxon>
        <taxon>Viridiplantae</taxon>
        <taxon>Streptophyta</taxon>
        <taxon>Embryophyta</taxon>
        <taxon>Tracheophyta</taxon>
        <taxon>Spermatophyta</taxon>
        <taxon>Magnoliopsida</taxon>
        <taxon>eudicotyledons</taxon>
        <taxon>Gunneridae</taxon>
        <taxon>Pentapetalae</taxon>
        <taxon>rosids</taxon>
        <taxon>malvids</taxon>
        <taxon>Myrtales</taxon>
        <taxon>Myrtaceae</taxon>
        <taxon>Myrtoideae</taxon>
        <taxon>Eucalypteae</taxon>
        <taxon>Eucalyptus</taxon>
    </lineage>
</organism>
<accession>A0ACC3LXZ3</accession>
<dbReference type="EMBL" id="CM064436">
    <property type="protein sequence ID" value="KAK3443925.1"/>
    <property type="molecule type" value="Genomic_DNA"/>
</dbReference>
<keyword evidence="2" id="KW-1185">Reference proteome</keyword>
<protein>
    <submittedName>
        <fullName evidence="1">Uncharacterized protein</fullName>
    </submittedName>
</protein>
<reference evidence="1 2" key="1">
    <citation type="journal article" date="2014" name="Nature">
        <title>The genome of Eucalyptus grandis.</title>
        <authorList>
            <person name="Myburg A.A."/>
            <person name="Grattapaglia D."/>
            <person name="Tuskan G.A."/>
            <person name="Hellsten U."/>
            <person name="Hayes R.D."/>
            <person name="Grimwood J."/>
            <person name="Jenkins J."/>
            <person name="Lindquist E."/>
            <person name="Tice H."/>
            <person name="Bauer D."/>
            <person name="Goodstein D.M."/>
            <person name="Dubchak I."/>
            <person name="Poliakov A."/>
            <person name="Mizrachi E."/>
            <person name="Kullan A.R."/>
            <person name="Hussey S.G."/>
            <person name="Pinard D."/>
            <person name="van der Merwe K."/>
            <person name="Singh P."/>
            <person name="van Jaarsveld I."/>
            <person name="Silva-Junior O.B."/>
            <person name="Togawa R.C."/>
            <person name="Pappas M.R."/>
            <person name="Faria D.A."/>
            <person name="Sansaloni C.P."/>
            <person name="Petroli C.D."/>
            <person name="Yang X."/>
            <person name="Ranjan P."/>
            <person name="Tschaplinski T.J."/>
            <person name="Ye C.Y."/>
            <person name="Li T."/>
            <person name="Sterck L."/>
            <person name="Vanneste K."/>
            <person name="Murat F."/>
            <person name="Soler M."/>
            <person name="Clemente H.S."/>
            <person name="Saidi N."/>
            <person name="Cassan-Wang H."/>
            <person name="Dunand C."/>
            <person name="Hefer C.A."/>
            <person name="Bornberg-Bauer E."/>
            <person name="Kersting A.R."/>
            <person name="Vining K."/>
            <person name="Amarasinghe V."/>
            <person name="Ranik M."/>
            <person name="Naithani S."/>
            <person name="Elser J."/>
            <person name="Boyd A.E."/>
            <person name="Liston A."/>
            <person name="Spatafora J.W."/>
            <person name="Dharmwardhana P."/>
            <person name="Raja R."/>
            <person name="Sullivan C."/>
            <person name="Romanel E."/>
            <person name="Alves-Ferreira M."/>
            <person name="Kulheim C."/>
            <person name="Foley W."/>
            <person name="Carocha V."/>
            <person name="Paiva J."/>
            <person name="Kudrna D."/>
            <person name="Brommonschenkel S.H."/>
            <person name="Pasquali G."/>
            <person name="Byrne M."/>
            <person name="Rigault P."/>
            <person name="Tibbits J."/>
            <person name="Spokevicius A."/>
            <person name="Jones R.C."/>
            <person name="Steane D.A."/>
            <person name="Vaillancourt R.E."/>
            <person name="Potts B.M."/>
            <person name="Joubert F."/>
            <person name="Barry K."/>
            <person name="Pappas G.J."/>
            <person name="Strauss S.H."/>
            <person name="Jaiswal P."/>
            <person name="Grima-Pettenati J."/>
            <person name="Salse J."/>
            <person name="Van de Peer Y."/>
            <person name="Rokhsar D.S."/>
            <person name="Schmutz J."/>
        </authorList>
    </citation>
    <scope>NUCLEOTIDE SEQUENCE [LARGE SCALE GENOMIC DNA]</scope>
    <source>
        <strain evidence="2">cv. BRASUZ1</strain>
        <tissue evidence="1">Leaf extractions</tissue>
    </source>
</reference>
<dbReference type="Proteomes" id="UP000030711">
    <property type="component" value="Chromosome 2"/>
</dbReference>
<evidence type="ECO:0000313" key="2">
    <source>
        <dbReference type="Proteomes" id="UP000030711"/>
    </source>
</evidence>
<name>A0ACC3LXZ3_EUCGR</name>
<gene>
    <name evidence="1" type="ORF">EUGRSUZ_B03966</name>
</gene>
<comment type="caution">
    <text evidence="1">The sequence shown here is derived from an EMBL/GenBank/DDBJ whole genome shotgun (WGS) entry which is preliminary data.</text>
</comment>